<keyword evidence="2 5" id="KW-0808">Transferase</keyword>
<comment type="catalytic activity">
    <reaction evidence="5">
        <text>7-aminomethyl-7-carbaguanosine(34) in tRNA + S-adenosyl-L-methionine = epoxyqueuosine(34) in tRNA + adenine + L-methionine + 2 H(+)</text>
        <dbReference type="Rhea" id="RHEA:32155"/>
        <dbReference type="Rhea" id="RHEA-COMP:10342"/>
        <dbReference type="Rhea" id="RHEA-COMP:18582"/>
        <dbReference type="ChEBI" id="CHEBI:15378"/>
        <dbReference type="ChEBI" id="CHEBI:16708"/>
        <dbReference type="ChEBI" id="CHEBI:57844"/>
        <dbReference type="ChEBI" id="CHEBI:59789"/>
        <dbReference type="ChEBI" id="CHEBI:82833"/>
        <dbReference type="ChEBI" id="CHEBI:194443"/>
        <dbReference type="EC" id="2.4.99.17"/>
    </reaction>
</comment>
<comment type="subcellular location">
    <subcellularLocation>
        <location evidence="5">Cytoplasm</location>
    </subcellularLocation>
</comment>
<evidence type="ECO:0000313" key="7">
    <source>
        <dbReference type="Proteomes" id="UP000636891"/>
    </source>
</evidence>
<comment type="similarity">
    <text evidence="5">Belongs to the QueA family.</text>
</comment>
<dbReference type="InterPro" id="IPR042118">
    <property type="entry name" value="QueA_dom1"/>
</dbReference>
<dbReference type="HAMAP" id="MF_00113">
    <property type="entry name" value="QueA"/>
    <property type="match status" value="1"/>
</dbReference>
<comment type="pathway">
    <text evidence="5">tRNA modification; tRNA-queuosine biosynthesis.</text>
</comment>
<evidence type="ECO:0000256" key="3">
    <source>
        <dbReference type="ARBA" id="ARBA00022691"/>
    </source>
</evidence>
<dbReference type="InterPro" id="IPR003699">
    <property type="entry name" value="QueA"/>
</dbReference>
<dbReference type="SUPFAM" id="SSF111337">
    <property type="entry name" value="QueA-like"/>
    <property type="match status" value="1"/>
</dbReference>
<evidence type="ECO:0000313" key="6">
    <source>
        <dbReference type="EMBL" id="MBC5617518.1"/>
    </source>
</evidence>
<evidence type="ECO:0000256" key="2">
    <source>
        <dbReference type="ARBA" id="ARBA00022679"/>
    </source>
</evidence>
<dbReference type="PANTHER" id="PTHR30307:SF0">
    <property type="entry name" value="S-ADENOSYLMETHIONINE:TRNA RIBOSYLTRANSFERASE-ISOMERASE"/>
    <property type="match status" value="1"/>
</dbReference>
<keyword evidence="7" id="KW-1185">Reference proteome</keyword>
<dbReference type="Gene3D" id="2.40.10.240">
    <property type="entry name" value="QueA-like"/>
    <property type="match status" value="1"/>
</dbReference>
<accession>A0ABR7CPD9</accession>
<comment type="caution">
    <text evidence="6">The sequence shown here is derived from an EMBL/GenBank/DDBJ whole genome shotgun (WGS) entry which is preliminary data.</text>
</comment>
<comment type="subunit">
    <text evidence="5">Monomer.</text>
</comment>
<proteinExistence type="inferred from homology"/>
<dbReference type="InterPro" id="IPR042119">
    <property type="entry name" value="QueA_dom2"/>
</dbReference>
<gene>
    <name evidence="5" type="primary">queA</name>
    <name evidence="6" type="ORF">H8S08_10885</name>
</gene>
<evidence type="ECO:0000256" key="1">
    <source>
        <dbReference type="ARBA" id="ARBA00022490"/>
    </source>
</evidence>
<dbReference type="Pfam" id="PF02547">
    <property type="entry name" value="Queuosine_synth"/>
    <property type="match status" value="1"/>
</dbReference>
<dbReference type="RefSeq" id="WP_118457472.1">
    <property type="nucleotide sequence ID" value="NZ_JACOOK010000006.1"/>
</dbReference>
<protein>
    <recommendedName>
        <fullName evidence="5">S-adenosylmethionine:tRNA ribosyltransferase-isomerase</fullName>
        <ecNumber evidence="5">2.4.99.17</ecNumber>
    </recommendedName>
    <alternativeName>
        <fullName evidence="5">Queuosine biosynthesis protein QueA</fullName>
    </alternativeName>
</protein>
<dbReference type="EMBL" id="JACOOK010000006">
    <property type="protein sequence ID" value="MBC5617518.1"/>
    <property type="molecule type" value="Genomic_DNA"/>
</dbReference>
<evidence type="ECO:0000256" key="4">
    <source>
        <dbReference type="ARBA" id="ARBA00022785"/>
    </source>
</evidence>
<dbReference type="InterPro" id="IPR036100">
    <property type="entry name" value="QueA_sf"/>
</dbReference>
<dbReference type="EC" id="2.4.99.17" evidence="5"/>
<keyword evidence="3 5" id="KW-0949">S-adenosyl-L-methionine</keyword>
<organism evidence="6 7">
    <name type="scientific">Alistipes hominis</name>
    <dbReference type="NCBI Taxonomy" id="2763015"/>
    <lineage>
        <taxon>Bacteria</taxon>
        <taxon>Pseudomonadati</taxon>
        <taxon>Bacteroidota</taxon>
        <taxon>Bacteroidia</taxon>
        <taxon>Bacteroidales</taxon>
        <taxon>Rikenellaceae</taxon>
        <taxon>Alistipes</taxon>
    </lineage>
</organism>
<keyword evidence="4 5" id="KW-0671">Queuosine biosynthesis</keyword>
<keyword evidence="1 5" id="KW-0963">Cytoplasm</keyword>
<name>A0ABR7CPD9_9BACT</name>
<evidence type="ECO:0000256" key="5">
    <source>
        <dbReference type="HAMAP-Rule" id="MF_00113"/>
    </source>
</evidence>
<dbReference type="PANTHER" id="PTHR30307">
    <property type="entry name" value="S-ADENOSYLMETHIONINE:TRNA RIBOSYLTRANSFERASE-ISOMERASE"/>
    <property type="match status" value="1"/>
</dbReference>
<sequence>MKQNICISDYDYPLPEERIAKFPLERREQSKLLLCRDGRVSEDRFFEVGKYLPEGSLLVFNNTKVIRARLVFYKETGARIEIFCLEPHDPADYERAFAAKESSEWSCIVGNLKKWKDGPLHIDFELSACSCRLSAEKVSAGEKEQIVRFRWDVDLSFGQLLETLGRIPIPPYLRRESEELDNSRYQTVYSKFEGSVAAPTAGLHFTPELIESLRRAGHPTDEVTLHVGAGTFLPVKTDRVIDHRMHTEHFEFSVSTIRNLIAYDGRVTAVGTTSVRTLESLAALGYRIVRDGEPDPERVVGQWEIYDIPDGLDGRELLAALADYMERERLQKIKTSTRIMIMPGYRFRVVNSLITNFHQPKSTLLLLVSAFIGEDWRRAYRYALDNGFRFLSYGDSSLLIR</sequence>
<dbReference type="Proteomes" id="UP000636891">
    <property type="component" value="Unassembled WGS sequence"/>
</dbReference>
<comment type="function">
    <text evidence="5">Transfers and isomerizes the ribose moiety from AdoMet to the 7-aminomethyl group of 7-deazaguanine (preQ1-tRNA) to give epoxyqueuosine (oQ-tRNA).</text>
</comment>
<dbReference type="Gene3D" id="3.40.1780.10">
    <property type="entry name" value="QueA-like"/>
    <property type="match status" value="1"/>
</dbReference>
<reference evidence="6 7" key="1">
    <citation type="submission" date="2020-08" db="EMBL/GenBank/DDBJ databases">
        <title>Genome public.</title>
        <authorList>
            <person name="Liu C."/>
            <person name="Sun Q."/>
        </authorList>
    </citation>
    <scope>NUCLEOTIDE SEQUENCE [LARGE SCALE GENOMIC DNA]</scope>
    <source>
        <strain evidence="6 7">New-7</strain>
    </source>
</reference>